<protein>
    <submittedName>
        <fullName evidence="2">Uncharacterized protein</fullName>
    </submittedName>
</protein>
<feature type="region of interest" description="Disordered" evidence="1">
    <location>
        <begin position="1"/>
        <end position="20"/>
    </location>
</feature>
<evidence type="ECO:0000313" key="3">
    <source>
        <dbReference type="Proteomes" id="UP000029223"/>
    </source>
</evidence>
<proteinExistence type="predicted"/>
<comment type="caution">
    <text evidence="2">The sequence shown here is derived from an EMBL/GenBank/DDBJ whole genome shotgun (WGS) entry which is preliminary data.</text>
</comment>
<feature type="compositionally biased region" description="Polar residues" evidence="1">
    <location>
        <begin position="1"/>
        <end position="18"/>
    </location>
</feature>
<dbReference type="Proteomes" id="UP000029223">
    <property type="component" value="Unassembled WGS sequence"/>
</dbReference>
<reference evidence="3" key="1">
    <citation type="submission" date="2014-09" db="EMBL/GenBank/DDBJ databases">
        <title>Vibrio variabilis JCM 19239. (C206) whole genome shotgun sequence.</title>
        <authorList>
            <person name="Sawabe T."/>
            <person name="Meirelles P."/>
            <person name="Nakanishi M."/>
            <person name="Sayaka M."/>
            <person name="Hattori M."/>
            <person name="Ohkuma M."/>
        </authorList>
    </citation>
    <scope>NUCLEOTIDE SEQUENCE [LARGE SCALE GENOMIC DNA]</scope>
    <source>
        <strain evidence="3">JCM 19239</strain>
    </source>
</reference>
<keyword evidence="3" id="KW-1185">Reference proteome</keyword>
<sequence length="54" mass="6051">MSCTFIDSANSVQESGHSFSDVDPKHVLKRALNALDICLCFEVTEIFNRMESTI</sequence>
<evidence type="ECO:0000256" key="1">
    <source>
        <dbReference type="SAM" id="MobiDB-lite"/>
    </source>
</evidence>
<accession>A0ABQ0JI60</accession>
<gene>
    <name evidence="2" type="ORF">JCM19239_4884</name>
</gene>
<reference evidence="3" key="2">
    <citation type="submission" date="2014-09" db="EMBL/GenBank/DDBJ databases">
        <authorList>
            <consortium name="NBRP consortium"/>
            <person name="Sawabe T."/>
            <person name="Meirelles P."/>
            <person name="Nakanishi M."/>
            <person name="Sayaka M."/>
            <person name="Hattori M."/>
            <person name="Ohkuma M."/>
        </authorList>
    </citation>
    <scope>NUCLEOTIDE SEQUENCE [LARGE SCALE GENOMIC DNA]</scope>
    <source>
        <strain evidence="3">JCM 19239</strain>
    </source>
</reference>
<organism evidence="2 3">
    <name type="scientific">Vibrio variabilis</name>
    <dbReference type="NCBI Taxonomy" id="990271"/>
    <lineage>
        <taxon>Bacteria</taxon>
        <taxon>Pseudomonadati</taxon>
        <taxon>Pseudomonadota</taxon>
        <taxon>Gammaproteobacteria</taxon>
        <taxon>Vibrionales</taxon>
        <taxon>Vibrionaceae</taxon>
        <taxon>Vibrio</taxon>
    </lineage>
</organism>
<name>A0ABQ0JI60_9VIBR</name>
<dbReference type="EMBL" id="BBMS01000043">
    <property type="protein sequence ID" value="GAL28444.1"/>
    <property type="molecule type" value="Genomic_DNA"/>
</dbReference>
<evidence type="ECO:0000313" key="2">
    <source>
        <dbReference type="EMBL" id="GAL28444.1"/>
    </source>
</evidence>